<dbReference type="RefSeq" id="WP_107751781.1">
    <property type="nucleotide sequence ID" value="NZ_QBKF01000005.1"/>
</dbReference>
<dbReference type="Pfam" id="PF00775">
    <property type="entry name" value="Dioxygenase_C"/>
    <property type="match status" value="1"/>
</dbReference>
<keyword evidence="10" id="KW-1185">Reference proteome</keyword>
<dbReference type="GO" id="GO:0018576">
    <property type="term" value="F:catechol 1,2-dioxygenase activity"/>
    <property type="evidence" value="ECO:0007669"/>
    <property type="project" value="InterPro"/>
</dbReference>
<proteinExistence type="inferred from homology"/>
<dbReference type="InterPro" id="IPR007535">
    <property type="entry name" value="Catechol_dOase_N"/>
</dbReference>
<organism evidence="9 10">
    <name type="scientific">Pararhodobacter aggregans</name>
    <dbReference type="NCBI Taxonomy" id="404875"/>
    <lineage>
        <taxon>Bacteria</taxon>
        <taxon>Pseudomonadati</taxon>
        <taxon>Pseudomonadota</taxon>
        <taxon>Alphaproteobacteria</taxon>
        <taxon>Rhodobacterales</taxon>
        <taxon>Paracoccaceae</taxon>
        <taxon>Pararhodobacter</taxon>
    </lineage>
</organism>
<gene>
    <name evidence="9" type="ORF">DDE23_22190</name>
</gene>
<evidence type="ECO:0000256" key="4">
    <source>
        <dbReference type="ARBA" id="ARBA00022964"/>
    </source>
</evidence>
<name>A0A2T7UKT8_9RHOB</name>
<evidence type="ECO:0000313" key="10">
    <source>
        <dbReference type="Proteomes" id="UP000244810"/>
    </source>
</evidence>
<comment type="caution">
    <text evidence="9">The sequence shown here is derived from an EMBL/GenBank/DDBJ whole genome shotgun (WGS) entry which is preliminary data.</text>
</comment>
<dbReference type="InterPro" id="IPR000627">
    <property type="entry name" value="Intradiol_dOase_C"/>
</dbReference>
<dbReference type="Pfam" id="PF04444">
    <property type="entry name" value="Dioxygenase_N"/>
    <property type="match status" value="1"/>
</dbReference>
<keyword evidence="4 9" id="KW-0223">Dioxygenase</keyword>
<dbReference type="Gene3D" id="2.60.130.10">
    <property type="entry name" value="Aromatic compound dioxygenase"/>
    <property type="match status" value="1"/>
</dbReference>
<dbReference type="EMBL" id="QDDR01000016">
    <property type="protein sequence ID" value="PVE45284.1"/>
    <property type="molecule type" value="Genomic_DNA"/>
</dbReference>
<feature type="domain" description="Catechol dioxygenase N-terminal" evidence="8">
    <location>
        <begin position="37"/>
        <end position="109"/>
    </location>
</feature>
<dbReference type="GO" id="GO:0008199">
    <property type="term" value="F:ferric iron binding"/>
    <property type="evidence" value="ECO:0007669"/>
    <property type="project" value="InterPro"/>
</dbReference>
<accession>A0A2T7UKT8</accession>
<evidence type="ECO:0000256" key="1">
    <source>
        <dbReference type="ARBA" id="ARBA00001965"/>
    </source>
</evidence>
<dbReference type="GO" id="GO:0009712">
    <property type="term" value="P:catechol-containing compound metabolic process"/>
    <property type="evidence" value="ECO:0007669"/>
    <property type="project" value="InterPro"/>
</dbReference>
<evidence type="ECO:0000256" key="5">
    <source>
        <dbReference type="ARBA" id="ARBA00023002"/>
    </source>
</evidence>
<evidence type="ECO:0000259" key="8">
    <source>
        <dbReference type="Pfam" id="PF04444"/>
    </source>
</evidence>
<dbReference type="PANTHER" id="PTHR33711">
    <property type="entry name" value="DIOXYGENASE, PUTATIVE (AFU_ORTHOLOGUE AFUA_2G02910)-RELATED"/>
    <property type="match status" value="1"/>
</dbReference>
<dbReference type="OrthoDB" id="9800887at2"/>
<keyword evidence="3" id="KW-0479">Metal-binding</keyword>
<protein>
    <submittedName>
        <fullName evidence="9">6-chlorohydroxyquinol-1,2-dioxygenase</fullName>
    </submittedName>
</protein>
<evidence type="ECO:0000256" key="2">
    <source>
        <dbReference type="ARBA" id="ARBA00007825"/>
    </source>
</evidence>
<dbReference type="PANTHER" id="PTHR33711:SF7">
    <property type="entry name" value="INTRADIOL RING-CLEAVAGE DIOXYGENASES DOMAIN-CONTAINING PROTEIN-RELATED"/>
    <property type="match status" value="1"/>
</dbReference>
<evidence type="ECO:0000259" key="7">
    <source>
        <dbReference type="Pfam" id="PF00775"/>
    </source>
</evidence>
<reference evidence="9 10" key="1">
    <citation type="journal article" date="2011" name="Syst. Appl. Microbiol.">
        <title>Defluviimonas denitrificans gen. nov., sp. nov., and Pararhodobacter aggregans gen. nov., sp. nov., non-phototrophic Rhodobacteraceae from the biofilter of a marine aquaculture.</title>
        <authorList>
            <person name="Foesel B.U."/>
            <person name="Drake H.L."/>
            <person name="Schramm A."/>
        </authorList>
    </citation>
    <scope>NUCLEOTIDE SEQUENCE [LARGE SCALE GENOMIC DNA]</scope>
    <source>
        <strain evidence="9 10">D1-19</strain>
    </source>
</reference>
<dbReference type="AlphaFoldDB" id="A0A2T7UKT8"/>
<comment type="similarity">
    <text evidence="2">Belongs to the intradiol ring-cleavage dioxygenase family.</text>
</comment>
<evidence type="ECO:0000256" key="6">
    <source>
        <dbReference type="ARBA" id="ARBA00023004"/>
    </source>
</evidence>
<dbReference type="Proteomes" id="UP000244810">
    <property type="component" value="Unassembled WGS sequence"/>
</dbReference>
<dbReference type="SUPFAM" id="SSF49482">
    <property type="entry name" value="Aromatic compound dioxygenase"/>
    <property type="match status" value="1"/>
</dbReference>
<evidence type="ECO:0000256" key="3">
    <source>
        <dbReference type="ARBA" id="ARBA00022723"/>
    </source>
</evidence>
<keyword evidence="6" id="KW-0408">Iron</keyword>
<evidence type="ECO:0000313" key="9">
    <source>
        <dbReference type="EMBL" id="PVE45284.1"/>
    </source>
</evidence>
<dbReference type="InterPro" id="IPR050770">
    <property type="entry name" value="Intradiol_RC_Dioxygenase"/>
</dbReference>
<dbReference type="InterPro" id="IPR015889">
    <property type="entry name" value="Intradiol_dOase_core"/>
</dbReference>
<keyword evidence="5" id="KW-0560">Oxidoreductase</keyword>
<sequence length="307" mass="32618">MRHAAPSPSEAEECLSPLGAFRARIARGPAAADPSQARLVAAMMAVADHLQALMDELRPDAEDLRALVGFLTDVGYHTDPRRQEWVLLADALGLSAAVEDLNAPRPPGATPNTPAGPFYRADAPEVPLGGNLSLDGRGEAMAVTGRVTGLDHSPVAGALVEVWHANAQGLYENQEPDLQPEFNLRGRLTADERGTFAFTTIRPAGYALPGDGPVAALLTRLGLSLDRPAHLHFRVSAPGFQTLTTQIFDRADPAIGRDAVFGVKPELLAEFRMLASPDGFRRHALDLNLVLCPEGQRASGPVGGARL</sequence>
<feature type="domain" description="Intradiol ring-cleavage dioxygenases" evidence="7">
    <location>
        <begin position="136"/>
        <end position="289"/>
    </location>
</feature>
<comment type="cofactor">
    <cofactor evidence="1">
        <name>Fe(3+)</name>
        <dbReference type="ChEBI" id="CHEBI:29034"/>
    </cofactor>
</comment>